<dbReference type="EMBL" id="EQ999979">
    <property type="protein sequence ID" value="OAT02076.1"/>
    <property type="molecule type" value="Genomic_DNA"/>
</dbReference>
<organism evidence="1 2">
    <name type="scientific">Ajellomyces dermatitidis (strain ER-3 / ATCC MYA-2586)</name>
    <name type="common">Blastomyces dermatitidis</name>
    <dbReference type="NCBI Taxonomy" id="559297"/>
    <lineage>
        <taxon>Eukaryota</taxon>
        <taxon>Fungi</taxon>
        <taxon>Dikarya</taxon>
        <taxon>Ascomycota</taxon>
        <taxon>Pezizomycotina</taxon>
        <taxon>Eurotiomycetes</taxon>
        <taxon>Eurotiomycetidae</taxon>
        <taxon>Onygenales</taxon>
        <taxon>Ajellomycetaceae</taxon>
        <taxon>Blastomyces</taxon>
    </lineage>
</organism>
<evidence type="ECO:0000313" key="1">
    <source>
        <dbReference type="EMBL" id="OAT02076.1"/>
    </source>
</evidence>
<reference evidence="2" key="1">
    <citation type="journal article" date="2015" name="PLoS Genet.">
        <title>The dynamic genome and transcriptome of the human fungal pathogen Blastomyces and close relative Emmonsia.</title>
        <authorList>
            <person name="Munoz J.F."/>
            <person name="Gauthier G.M."/>
            <person name="Desjardins C.A."/>
            <person name="Gallo J.E."/>
            <person name="Holder J."/>
            <person name="Sullivan T.D."/>
            <person name="Marty A.J."/>
            <person name="Carmen J.C."/>
            <person name="Chen Z."/>
            <person name="Ding L."/>
            <person name="Gujja S."/>
            <person name="Magrini V."/>
            <person name="Misas E."/>
            <person name="Mitreva M."/>
            <person name="Priest M."/>
            <person name="Saif S."/>
            <person name="Whiston E.A."/>
            <person name="Young S."/>
            <person name="Zeng Q."/>
            <person name="Goldman W.E."/>
            <person name="Mardis E.R."/>
            <person name="Taylor J.W."/>
            <person name="McEwen J.G."/>
            <person name="Clay O.K."/>
            <person name="Klein B.S."/>
            <person name="Cuomo C.A."/>
        </authorList>
    </citation>
    <scope>NUCLEOTIDE SEQUENCE [LARGE SCALE GENOMIC DNA]</scope>
    <source>
        <strain evidence="2">ER-3 / ATCC MYA-2586</strain>
    </source>
</reference>
<accession>A0ABX2VY52</accession>
<gene>
    <name evidence="1" type="ORF">BDCG_17371</name>
</gene>
<name>A0ABX2VY52_AJEDR</name>
<dbReference type="Proteomes" id="UP000002039">
    <property type="component" value="Unassembled WGS sequence"/>
</dbReference>
<proteinExistence type="predicted"/>
<evidence type="ECO:0000313" key="2">
    <source>
        <dbReference type="Proteomes" id="UP000002039"/>
    </source>
</evidence>
<dbReference type="RefSeq" id="XP_045281803.1">
    <property type="nucleotide sequence ID" value="XM_045426508.1"/>
</dbReference>
<keyword evidence="2" id="KW-1185">Reference proteome</keyword>
<protein>
    <submittedName>
        <fullName evidence="1">Uncharacterized protein</fullName>
    </submittedName>
</protein>
<sequence>MSTMSILSANNTITMTAADLLTFCQQMMMTMYQNSDSNDSETSIDILTDMKMIDETDILMKNQQVLSEELTALENEC</sequence>
<dbReference type="GeneID" id="69032263"/>